<comment type="subcellular location">
    <subcellularLocation>
        <location evidence="1">Membrane</location>
    </subcellularLocation>
</comment>
<evidence type="ECO:0000256" key="1">
    <source>
        <dbReference type="ARBA" id="ARBA00004370"/>
    </source>
</evidence>
<dbReference type="GO" id="GO:0019867">
    <property type="term" value="C:outer membrane"/>
    <property type="evidence" value="ECO:0007669"/>
    <property type="project" value="InterPro"/>
</dbReference>
<dbReference type="InterPro" id="IPR039910">
    <property type="entry name" value="D15-like"/>
</dbReference>
<dbReference type="InterPro" id="IPR000184">
    <property type="entry name" value="Bac_surfAg_D15"/>
</dbReference>
<dbReference type="Pfam" id="PF07244">
    <property type="entry name" value="POTRA"/>
    <property type="match status" value="1"/>
</dbReference>
<protein>
    <recommendedName>
        <fullName evidence="5">POTRA domain-containing protein</fullName>
    </recommendedName>
</protein>
<keyword evidence="4" id="KW-0472">Membrane</keyword>
<reference evidence="6" key="1">
    <citation type="journal article" date="2020" name="mSystems">
        <title>Genome- and Community-Level Interaction Insights into Carbon Utilization and Element Cycling Functions of Hydrothermarchaeota in Hydrothermal Sediment.</title>
        <authorList>
            <person name="Zhou Z."/>
            <person name="Liu Y."/>
            <person name="Xu W."/>
            <person name="Pan J."/>
            <person name="Luo Z.H."/>
            <person name="Li M."/>
        </authorList>
    </citation>
    <scope>NUCLEOTIDE SEQUENCE [LARGE SCALE GENOMIC DNA]</scope>
    <source>
        <strain evidence="6">HyVt-456</strain>
    </source>
</reference>
<evidence type="ECO:0000256" key="4">
    <source>
        <dbReference type="ARBA" id="ARBA00023136"/>
    </source>
</evidence>
<evidence type="ECO:0000259" key="5">
    <source>
        <dbReference type="PROSITE" id="PS51779"/>
    </source>
</evidence>
<sequence length="418" mass="47885">MMRIISVWVLCLGVLPLAAVQNKADNGKRVVSEIMFNGNKITRNETILREMVLKPGDVYSDSLRIVCEQRIYNLQLFNHVEIIPIPDHNRVALWVNVTERVFFYPIPIVRLEDRDWGKISYGLGLVHTNFRGLNEYIVAELVFGNRPGYAFQYYNPWIGNDQRYTFGMLVRSYSLKSYYSILNPIGDFNEQRFRAQLSLGRYWGLYFSLNGSIVYDKITADEQARSLLVNPAGDDVWGVGMTAQYDSRDLKQYPSGGLYLNATLFRLGLFNSANDVINYQLDMRYYRPLGRFTLAGRLYHSASLGDVPFYQLSYLGFAERIRGHFNDIYEGTRVALAAFEFRFPIVPLFRLSLPDTFMPSGTTQNLRFGLNGALFLDSGQVWSAERPFDGAAMQTGFGVGLHIRVPYVEVLRLELAFD</sequence>
<dbReference type="Pfam" id="PF01103">
    <property type="entry name" value="Omp85"/>
    <property type="match status" value="1"/>
</dbReference>
<evidence type="ECO:0000256" key="3">
    <source>
        <dbReference type="ARBA" id="ARBA00022692"/>
    </source>
</evidence>
<proteinExistence type="predicted"/>
<dbReference type="PANTHER" id="PTHR12815">
    <property type="entry name" value="SORTING AND ASSEMBLY MACHINERY SAMM50 PROTEIN FAMILY MEMBER"/>
    <property type="match status" value="1"/>
</dbReference>
<feature type="domain" description="POTRA" evidence="5">
    <location>
        <begin position="29"/>
        <end position="100"/>
    </location>
</feature>
<dbReference type="Proteomes" id="UP000886005">
    <property type="component" value="Unassembled WGS sequence"/>
</dbReference>
<dbReference type="AlphaFoldDB" id="A0A7V1LPQ8"/>
<feature type="non-terminal residue" evidence="6">
    <location>
        <position position="418"/>
    </location>
</feature>
<evidence type="ECO:0000256" key="2">
    <source>
        <dbReference type="ARBA" id="ARBA00022452"/>
    </source>
</evidence>
<dbReference type="InterPro" id="IPR010827">
    <property type="entry name" value="BamA/TamA_POTRA"/>
</dbReference>
<keyword evidence="2" id="KW-1134">Transmembrane beta strand</keyword>
<dbReference type="EMBL" id="DRLD01000415">
    <property type="protein sequence ID" value="HED11914.1"/>
    <property type="molecule type" value="Genomic_DNA"/>
</dbReference>
<dbReference type="Gene3D" id="2.40.160.50">
    <property type="entry name" value="membrane protein fhac: a member of the omp85/tpsb transporter family"/>
    <property type="match status" value="1"/>
</dbReference>
<name>A0A7V1LPQ8_CALAY</name>
<organism evidence="6">
    <name type="scientific">Caldithrix abyssi</name>
    <dbReference type="NCBI Taxonomy" id="187145"/>
    <lineage>
        <taxon>Bacteria</taxon>
        <taxon>Pseudomonadati</taxon>
        <taxon>Calditrichota</taxon>
        <taxon>Calditrichia</taxon>
        <taxon>Calditrichales</taxon>
        <taxon>Calditrichaceae</taxon>
        <taxon>Caldithrix</taxon>
    </lineage>
</organism>
<keyword evidence="3" id="KW-0812">Transmembrane</keyword>
<accession>A0A7V1LPQ8</accession>
<comment type="caution">
    <text evidence="6">The sequence shown here is derived from an EMBL/GenBank/DDBJ whole genome shotgun (WGS) entry which is preliminary data.</text>
</comment>
<dbReference type="PROSITE" id="PS51779">
    <property type="entry name" value="POTRA"/>
    <property type="match status" value="1"/>
</dbReference>
<dbReference type="PANTHER" id="PTHR12815:SF18">
    <property type="entry name" value="SORTING AND ASSEMBLY MACHINERY COMPONENT 50 HOMOLOG"/>
    <property type="match status" value="1"/>
</dbReference>
<dbReference type="InterPro" id="IPR034746">
    <property type="entry name" value="POTRA"/>
</dbReference>
<gene>
    <name evidence="6" type="ORF">ENJ10_14585</name>
</gene>
<evidence type="ECO:0000313" key="6">
    <source>
        <dbReference type="EMBL" id="HED11914.1"/>
    </source>
</evidence>
<dbReference type="Gene3D" id="3.10.20.310">
    <property type="entry name" value="membrane protein fhac"/>
    <property type="match status" value="1"/>
</dbReference>